<proteinExistence type="predicted"/>
<dbReference type="EMBL" id="CAXAMM010007336">
    <property type="protein sequence ID" value="CAK9013901.1"/>
    <property type="molecule type" value="Genomic_DNA"/>
</dbReference>
<reference evidence="1 2" key="1">
    <citation type="submission" date="2024-02" db="EMBL/GenBank/DDBJ databases">
        <authorList>
            <person name="Chen Y."/>
            <person name="Shah S."/>
            <person name="Dougan E. K."/>
            <person name="Thang M."/>
            <person name="Chan C."/>
        </authorList>
    </citation>
    <scope>NUCLEOTIDE SEQUENCE [LARGE SCALE GENOMIC DNA]</scope>
</reference>
<name>A0ABP0JHL1_9DINO</name>
<comment type="caution">
    <text evidence="1">The sequence shown here is derived from an EMBL/GenBank/DDBJ whole genome shotgun (WGS) entry which is preliminary data.</text>
</comment>
<sequence>MYSTSSKQYGKGTLPSWVNDKNCGKPMSPEATFASNMIKCGIPCDASIRFSKAGDLR</sequence>
<evidence type="ECO:0000313" key="1">
    <source>
        <dbReference type="EMBL" id="CAK9013901.1"/>
    </source>
</evidence>
<organism evidence="1 2">
    <name type="scientific">Durusdinium trenchii</name>
    <dbReference type="NCBI Taxonomy" id="1381693"/>
    <lineage>
        <taxon>Eukaryota</taxon>
        <taxon>Sar</taxon>
        <taxon>Alveolata</taxon>
        <taxon>Dinophyceae</taxon>
        <taxon>Suessiales</taxon>
        <taxon>Symbiodiniaceae</taxon>
        <taxon>Durusdinium</taxon>
    </lineage>
</organism>
<dbReference type="Proteomes" id="UP001642464">
    <property type="component" value="Unassembled WGS sequence"/>
</dbReference>
<protein>
    <submittedName>
        <fullName evidence="1">Uncharacterized protein</fullName>
    </submittedName>
</protein>
<gene>
    <name evidence="1" type="ORF">SCF082_LOCUS12124</name>
</gene>
<evidence type="ECO:0000313" key="2">
    <source>
        <dbReference type="Proteomes" id="UP001642464"/>
    </source>
</evidence>
<keyword evidence="2" id="KW-1185">Reference proteome</keyword>
<accession>A0ABP0JHL1</accession>